<dbReference type="GO" id="GO:0031146">
    <property type="term" value="P:SCF-dependent proteasomal ubiquitin-dependent protein catabolic process"/>
    <property type="evidence" value="ECO:0007669"/>
    <property type="project" value="TreeGrafter"/>
</dbReference>
<dbReference type="Pfam" id="PF25372">
    <property type="entry name" value="DUF7885"/>
    <property type="match status" value="1"/>
</dbReference>
<accession>A0AAV9FFT2</accession>
<sequence length="616" mass="68890">MMLGGRNGGLESLPKELLHEILSKLGVISLCSASPVSRTLRSSVTRALSTISTLDLSEFSPDVQILSQILNDNIVLKSLTLDCWRLCDVSITIFSRQHLVELVLLRCTLFSSRIFTAIGENCPNLRLLTMEMACDFDHELPHSIGKQIVEMLKGCMYLEHLSLNFKKHILSPVIFNSLDLTHIQNLKVLQLNPTSEQQITSLMQSQRMYTNKGSFPAKVCNQVSVKTMYLNLQSLSLVLNRITDKLIISITKNLPHLIELYLEDRPDLEPWMDQDLTNHGLLLLCSLEYLTRLSLTRSKQYYPATFKWVNDMGIFFLAETFRGLQSVKMAGFSRVTDAGYSSILQSCSGLQKFEIINPVHLSDLTFHNVVGAASSLIEVRIACCDIITDDTVEKLSTCRNLEVLDLWGCKSIGSYGLGSIANLEKLTKLNLCWTAITNSDLSFIGNANAPISSLCLRACKRVSDEGIASLLRGKGTISKTLVSLDLDFIEGLSDRAIFTIVEFCREITDLCVRCCFSITDDSIEGLGRMEGFEGKQSPLRRLDVYRCRRLSHDSLKMLRRPYFPGLRWIGVGQTGLSSAKGEDGLLEISGDRPWLHICSDGCEMGCSDGWQFPHQL</sequence>
<dbReference type="Pfam" id="PF00646">
    <property type="entry name" value="F-box"/>
    <property type="match status" value="1"/>
</dbReference>
<reference evidence="2" key="2">
    <citation type="submission" date="2023-06" db="EMBL/GenBank/DDBJ databases">
        <authorList>
            <person name="Ma L."/>
            <person name="Liu K.-W."/>
            <person name="Li Z."/>
            <person name="Hsiao Y.-Y."/>
            <person name="Qi Y."/>
            <person name="Fu T."/>
            <person name="Tang G."/>
            <person name="Zhang D."/>
            <person name="Sun W.-H."/>
            <person name="Liu D.-K."/>
            <person name="Li Y."/>
            <person name="Chen G.-Z."/>
            <person name="Liu X.-D."/>
            <person name="Liao X.-Y."/>
            <person name="Jiang Y.-T."/>
            <person name="Yu X."/>
            <person name="Hao Y."/>
            <person name="Huang J."/>
            <person name="Zhao X.-W."/>
            <person name="Ke S."/>
            <person name="Chen Y.-Y."/>
            <person name="Wu W.-L."/>
            <person name="Hsu J.-L."/>
            <person name="Lin Y.-F."/>
            <person name="Huang M.-D."/>
            <person name="Li C.-Y."/>
            <person name="Huang L."/>
            <person name="Wang Z.-W."/>
            <person name="Zhao X."/>
            <person name="Zhong W.-Y."/>
            <person name="Peng D.-H."/>
            <person name="Ahmad S."/>
            <person name="Lan S."/>
            <person name="Zhang J.-S."/>
            <person name="Tsai W.-C."/>
            <person name="Van De Peer Y."/>
            <person name="Liu Z.-J."/>
        </authorList>
    </citation>
    <scope>NUCLEOTIDE SEQUENCE</scope>
    <source>
        <strain evidence="2">CP</strain>
        <tissue evidence="2">Leaves</tissue>
    </source>
</reference>
<proteinExistence type="predicted"/>
<dbReference type="SUPFAM" id="SSF81383">
    <property type="entry name" value="F-box domain"/>
    <property type="match status" value="1"/>
</dbReference>
<dbReference type="InterPro" id="IPR057207">
    <property type="entry name" value="FBXL15_LRR"/>
</dbReference>
<keyword evidence="3" id="KW-1185">Reference proteome</keyword>
<dbReference type="SMART" id="SM00367">
    <property type="entry name" value="LRR_CC"/>
    <property type="match status" value="6"/>
</dbReference>
<reference evidence="2" key="1">
    <citation type="journal article" date="2023" name="Nat. Commun.">
        <title>Diploid and tetraploid genomes of Acorus and the evolution of monocots.</title>
        <authorList>
            <person name="Ma L."/>
            <person name="Liu K.W."/>
            <person name="Li Z."/>
            <person name="Hsiao Y.Y."/>
            <person name="Qi Y."/>
            <person name="Fu T."/>
            <person name="Tang G.D."/>
            <person name="Zhang D."/>
            <person name="Sun W.H."/>
            <person name="Liu D.K."/>
            <person name="Li Y."/>
            <person name="Chen G.Z."/>
            <person name="Liu X.D."/>
            <person name="Liao X.Y."/>
            <person name="Jiang Y.T."/>
            <person name="Yu X."/>
            <person name="Hao Y."/>
            <person name="Huang J."/>
            <person name="Zhao X.W."/>
            <person name="Ke S."/>
            <person name="Chen Y.Y."/>
            <person name="Wu W.L."/>
            <person name="Hsu J.L."/>
            <person name="Lin Y.F."/>
            <person name="Huang M.D."/>
            <person name="Li C.Y."/>
            <person name="Huang L."/>
            <person name="Wang Z.W."/>
            <person name="Zhao X."/>
            <person name="Zhong W.Y."/>
            <person name="Peng D.H."/>
            <person name="Ahmad S."/>
            <person name="Lan S."/>
            <person name="Zhang J.S."/>
            <person name="Tsai W.C."/>
            <person name="Van de Peer Y."/>
            <person name="Liu Z.J."/>
        </authorList>
    </citation>
    <scope>NUCLEOTIDE SEQUENCE</scope>
    <source>
        <strain evidence="2">CP</strain>
    </source>
</reference>
<dbReference type="SUPFAM" id="SSF52047">
    <property type="entry name" value="RNI-like"/>
    <property type="match status" value="2"/>
</dbReference>
<dbReference type="PANTHER" id="PTHR13318">
    <property type="entry name" value="PARTNER OF PAIRED, ISOFORM B-RELATED"/>
    <property type="match status" value="1"/>
</dbReference>
<dbReference type="PROSITE" id="PS50181">
    <property type="entry name" value="FBOX"/>
    <property type="match status" value="1"/>
</dbReference>
<dbReference type="Gene3D" id="3.80.10.10">
    <property type="entry name" value="Ribonuclease Inhibitor"/>
    <property type="match status" value="2"/>
</dbReference>
<dbReference type="PANTHER" id="PTHR13318:SF176">
    <property type="entry name" value="F-BOX PROTEIN AT-B"/>
    <property type="match status" value="1"/>
</dbReference>
<dbReference type="InterPro" id="IPR032675">
    <property type="entry name" value="LRR_dom_sf"/>
</dbReference>
<gene>
    <name evidence="2" type="primary">ATB</name>
    <name evidence="2" type="ORF">QJS10_CPA01g01597</name>
</gene>
<dbReference type="Gene3D" id="1.20.1280.50">
    <property type="match status" value="1"/>
</dbReference>
<comment type="caution">
    <text evidence="2">The sequence shown here is derived from an EMBL/GenBank/DDBJ whole genome shotgun (WGS) entry which is preliminary data.</text>
</comment>
<protein>
    <submittedName>
        <fullName evidence="2">F-box protein At-B</fullName>
    </submittedName>
</protein>
<dbReference type="InterPro" id="IPR001810">
    <property type="entry name" value="F-box_dom"/>
</dbReference>
<organism evidence="2 3">
    <name type="scientific">Acorus calamus</name>
    <name type="common">Sweet flag</name>
    <dbReference type="NCBI Taxonomy" id="4465"/>
    <lineage>
        <taxon>Eukaryota</taxon>
        <taxon>Viridiplantae</taxon>
        <taxon>Streptophyta</taxon>
        <taxon>Embryophyta</taxon>
        <taxon>Tracheophyta</taxon>
        <taxon>Spermatophyta</taxon>
        <taxon>Magnoliopsida</taxon>
        <taxon>Liliopsida</taxon>
        <taxon>Acoraceae</taxon>
        <taxon>Acorus</taxon>
    </lineage>
</organism>
<feature type="domain" description="F-box" evidence="1">
    <location>
        <begin position="7"/>
        <end position="54"/>
    </location>
</feature>
<evidence type="ECO:0000313" key="2">
    <source>
        <dbReference type="EMBL" id="KAK1324695.1"/>
    </source>
</evidence>
<dbReference type="InterPro" id="IPR036047">
    <property type="entry name" value="F-box-like_dom_sf"/>
</dbReference>
<evidence type="ECO:0000259" key="1">
    <source>
        <dbReference type="PROSITE" id="PS50181"/>
    </source>
</evidence>
<evidence type="ECO:0000313" key="3">
    <source>
        <dbReference type="Proteomes" id="UP001180020"/>
    </source>
</evidence>
<dbReference type="EMBL" id="JAUJYO010000001">
    <property type="protein sequence ID" value="KAK1324695.1"/>
    <property type="molecule type" value="Genomic_DNA"/>
</dbReference>
<dbReference type="Proteomes" id="UP001180020">
    <property type="component" value="Unassembled WGS sequence"/>
</dbReference>
<dbReference type="AlphaFoldDB" id="A0AAV9FFT2"/>
<dbReference type="GO" id="GO:0019005">
    <property type="term" value="C:SCF ubiquitin ligase complex"/>
    <property type="evidence" value="ECO:0007669"/>
    <property type="project" value="TreeGrafter"/>
</dbReference>
<dbReference type="SMART" id="SM00256">
    <property type="entry name" value="FBOX"/>
    <property type="match status" value="1"/>
</dbReference>
<name>A0AAV9FFT2_ACOCL</name>
<dbReference type="InterPro" id="IPR006553">
    <property type="entry name" value="Leu-rich_rpt_Cys-con_subtyp"/>
</dbReference>